<dbReference type="EMBL" id="CP016020">
    <property type="protein sequence ID" value="APH04858.1"/>
    <property type="molecule type" value="Genomic_DNA"/>
</dbReference>
<keyword evidence="1" id="KW-1133">Transmembrane helix</keyword>
<sequence length="187" mass="21091">MCKRENRLTNYWLAPIIIPSYTIYGHQAPYVALFAGLSCLLQLCGNFIPLFGLFIGPFAALPILVASLISLSSVFYTYFLSFLLLVIIQPTELFTFPFTTGLLGICYALGVKWLKRRLFIVLCSSGCLLSGVMFLLSLFQVPILGAMSFSAISLMGWLTIVLFFTTYSWVFFDICLVLFLKIRTKLR</sequence>
<keyword evidence="1" id="KW-0472">Membrane</keyword>
<gene>
    <name evidence="2" type="ORF">A9C19_08920</name>
</gene>
<feature type="transmembrane region" description="Helical" evidence="1">
    <location>
        <begin position="30"/>
        <end position="56"/>
    </location>
</feature>
<feature type="transmembrane region" description="Helical" evidence="1">
    <location>
        <begin position="94"/>
        <end position="111"/>
    </location>
</feature>
<organism evidence="2 3">
    <name type="scientific">Bacillus weihaiensis</name>
    <dbReference type="NCBI Taxonomy" id="1547283"/>
    <lineage>
        <taxon>Bacteria</taxon>
        <taxon>Bacillati</taxon>
        <taxon>Bacillota</taxon>
        <taxon>Bacilli</taxon>
        <taxon>Bacillales</taxon>
        <taxon>Bacillaceae</taxon>
        <taxon>Bacillus</taxon>
    </lineage>
</organism>
<feature type="transmembrane region" description="Helical" evidence="1">
    <location>
        <begin position="151"/>
        <end position="180"/>
    </location>
</feature>
<protein>
    <submittedName>
        <fullName evidence="2">Uncharacterized protein</fullName>
    </submittedName>
</protein>
<feature type="transmembrane region" description="Helical" evidence="1">
    <location>
        <begin position="63"/>
        <end position="88"/>
    </location>
</feature>
<proteinExistence type="predicted"/>
<dbReference type="RefSeq" id="WP_072579652.1">
    <property type="nucleotide sequence ID" value="NZ_CP016020.1"/>
</dbReference>
<dbReference type="Proteomes" id="UP000181936">
    <property type="component" value="Chromosome"/>
</dbReference>
<name>A0A1L3MR97_9BACI</name>
<feature type="transmembrane region" description="Helical" evidence="1">
    <location>
        <begin position="118"/>
        <end position="139"/>
    </location>
</feature>
<dbReference type="OrthoDB" id="1906856at2"/>
<dbReference type="KEGG" id="bwh:A9C19_08920"/>
<evidence type="ECO:0000313" key="3">
    <source>
        <dbReference type="Proteomes" id="UP000181936"/>
    </source>
</evidence>
<keyword evidence="1" id="KW-0812">Transmembrane</keyword>
<evidence type="ECO:0000313" key="2">
    <source>
        <dbReference type="EMBL" id="APH04858.1"/>
    </source>
</evidence>
<accession>A0A1L3MR97</accession>
<reference evidence="2 3" key="1">
    <citation type="journal article" date="2016" name="Sci. Rep.">
        <title>Complete genome sequence and transcriptomic analysis of a novel marine strain Bacillus weihaiensis reveals the mechanism of brown algae degradation.</title>
        <authorList>
            <person name="Zhu Y."/>
            <person name="Chen P."/>
            <person name="Bao Y."/>
            <person name="Men Y."/>
            <person name="Zeng Y."/>
            <person name="Yang J."/>
            <person name="Sun J."/>
            <person name="Sun Y."/>
        </authorList>
    </citation>
    <scope>NUCLEOTIDE SEQUENCE [LARGE SCALE GENOMIC DNA]</scope>
    <source>
        <strain evidence="2 3">Alg07</strain>
    </source>
</reference>
<keyword evidence="3" id="KW-1185">Reference proteome</keyword>
<evidence type="ECO:0000256" key="1">
    <source>
        <dbReference type="SAM" id="Phobius"/>
    </source>
</evidence>
<dbReference type="STRING" id="1547283.A9C19_08920"/>
<feature type="transmembrane region" description="Helical" evidence="1">
    <location>
        <begin position="7"/>
        <end position="24"/>
    </location>
</feature>
<dbReference type="AlphaFoldDB" id="A0A1L3MR97"/>